<reference evidence="12" key="1">
    <citation type="submission" date="2022-01" db="EMBL/GenBank/DDBJ databases">
        <title>Paenibacillus spongiae sp. nov., isolated from marine sponge.</title>
        <authorList>
            <person name="Li Z."/>
            <person name="Zhang M."/>
        </authorList>
    </citation>
    <scope>NUCLEOTIDE SEQUENCE</scope>
    <source>
        <strain evidence="12">PHS-Z3</strain>
    </source>
</reference>
<dbReference type="SUPFAM" id="SSF81296">
    <property type="entry name" value="E set domains"/>
    <property type="match status" value="1"/>
</dbReference>
<evidence type="ECO:0000256" key="2">
    <source>
        <dbReference type="ARBA" id="ARBA00022475"/>
    </source>
</evidence>
<feature type="transmembrane region" description="Helical" evidence="9">
    <location>
        <begin position="165"/>
        <end position="184"/>
    </location>
</feature>
<evidence type="ECO:0000259" key="11">
    <source>
        <dbReference type="Pfam" id="PF05425"/>
    </source>
</evidence>
<keyword evidence="2" id="KW-1003">Cell membrane</keyword>
<evidence type="ECO:0000259" key="10">
    <source>
        <dbReference type="Pfam" id="PF04234"/>
    </source>
</evidence>
<feature type="transmembrane region" description="Helical" evidence="9">
    <location>
        <begin position="357"/>
        <end position="380"/>
    </location>
</feature>
<name>A0ABY5S7C3_9BACL</name>
<dbReference type="InterPro" id="IPR007348">
    <property type="entry name" value="CopC_dom"/>
</dbReference>
<comment type="subcellular location">
    <subcellularLocation>
        <location evidence="1">Cell membrane</location>
        <topology evidence="1">Multi-pass membrane protein</topology>
    </subcellularLocation>
</comment>
<evidence type="ECO:0000256" key="5">
    <source>
        <dbReference type="ARBA" id="ARBA00022729"/>
    </source>
</evidence>
<evidence type="ECO:0000313" key="13">
    <source>
        <dbReference type="Proteomes" id="UP001057877"/>
    </source>
</evidence>
<feature type="transmembrane region" description="Helical" evidence="9">
    <location>
        <begin position="239"/>
        <end position="257"/>
    </location>
</feature>
<sequence>MTMRTGAPILILFVMLAALFLSPGYAFAHAELERSVPEPNARLSEGPAAVEIYFNEPIESKVGALDVLDNNSKAVTGEAPAAGADRKSLKLPLPKLDEGVYTVSYSIVSSDGHPISGSYVFIVGNPPEAVDASSFDLHKQFGHESHGTDSGSFSWKTLILYIVRFLYYSALLLAAGVMLWSLLYKGGADAMNAVRKKWELQIMRFLLLAALVYVFIHASEMMLGYPASDYAKLFGETSVGRGWIALIVLAVAGFPILKLGRVVRMIWAAALLGVESWSGHAVVFEPKAVTVLLDFVHLASSAVWVGGLALLLALWSADRKEAGRFASAFSRAALVSIVLLILTGVVMTLTFMPSLRYLFYTSWGSMLLAKTGAVLLVLVVGALLRRRVRRGDLPSMTLMRLDLGLMAIILAVVGIFTYISPLPGNTPVVYHKMGEEMHLTLRISPNNPGADNKFTVKVWLPEQTGAPKNVVLRLKSQDRKELGAIDVPLQPYEDDEISSFEGFVRADYKAEGPFIPFAGKWNAEIRVMDQEDNEKVESYEFRTY</sequence>
<evidence type="ECO:0000256" key="9">
    <source>
        <dbReference type="SAM" id="Phobius"/>
    </source>
</evidence>
<dbReference type="PANTHER" id="PTHR34820">
    <property type="entry name" value="INNER MEMBRANE PROTEIN YEBZ"/>
    <property type="match status" value="1"/>
</dbReference>
<evidence type="ECO:0000313" key="12">
    <source>
        <dbReference type="EMBL" id="UVI28720.1"/>
    </source>
</evidence>
<proteinExistence type="predicted"/>
<feature type="transmembrane region" description="Helical" evidence="9">
    <location>
        <begin position="295"/>
        <end position="317"/>
    </location>
</feature>
<keyword evidence="5" id="KW-0732">Signal</keyword>
<feature type="transmembrane region" description="Helical" evidence="9">
    <location>
        <begin position="264"/>
        <end position="283"/>
    </location>
</feature>
<feature type="domain" description="Copper resistance protein D" evidence="11">
    <location>
        <begin position="324"/>
        <end position="415"/>
    </location>
</feature>
<dbReference type="Pfam" id="PF05425">
    <property type="entry name" value="CopD"/>
    <property type="match status" value="1"/>
</dbReference>
<dbReference type="Gene3D" id="2.60.40.1220">
    <property type="match status" value="1"/>
</dbReference>
<dbReference type="Proteomes" id="UP001057877">
    <property type="component" value="Chromosome"/>
</dbReference>
<feature type="transmembrane region" description="Helical" evidence="9">
    <location>
        <begin position="205"/>
        <end position="227"/>
    </location>
</feature>
<evidence type="ECO:0000256" key="3">
    <source>
        <dbReference type="ARBA" id="ARBA00022692"/>
    </source>
</evidence>
<dbReference type="Pfam" id="PF04234">
    <property type="entry name" value="CopC"/>
    <property type="match status" value="1"/>
</dbReference>
<accession>A0ABY5S7C3</accession>
<evidence type="ECO:0000256" key="6">
    <source>
        <dbReference type="ARBA" id="ARBA00022989"/>
    </source>
</evidence>
<dbReference type="EMBL" id="CP091430">
    <property type="protein sequence ID" value="UVI28720.1"/>
    <property type="molecule type" value="Genomic_DNA"/>
</dbReference>
<protein>
    <submittedName>
        <fullName evidence="12">Copper resistance protein CopC/CopD</fullName>
    </submittedName>
</protein>
<gene>
    <name evidence="12" type="ORF">L1F29_25260</name>
</gene>
<dbReference type="PANTHER" id="PTHR34820:SF4">
    <property type="entry name" value="INNER MEMBRANE PROTEIN YEBZ"/>
    <property type="match status" value="1"/>
</dbReference>
<dbReference type="InterPro" id="IPR032694">
    <property type="entry name" value="CopC/D"/>
</dbReference>
<keyword evidence="13" id="KW-1185">Reference proteome</keyword>
<keyword evidence="4" id="KW-0479">Metal-binding</keyword>
<evidence type="ECO:0000256" key="1">
    <source>
        <dbReference type="ARBA" id="ARBA00004651"/>
    </source>
</evidence>
<evidence type="ECO:0000256" key="8">
    <source>
        <dbReference type="ARBA" id="ARBA00023136"/>
    </source>
</evidence>
<feature type="transmembrane region" description="Helical" evidence="9">
    <location>
        <begin position="329"/>
        <end position="351"/>
    </location>
</feature>
<keyword evidence="7" id="KW-0186">Copper</keyword>
<keyword evidence="3 9" id="KW-0812">Transmembrane</keyword>
<dbReference type="RefSeq" id="WP_258384808.1">
    <property type="nucleotide sequence ID" value="NZ_CP091430.1"/>
</dbReference>
<dbReference type="InterPro" id="IPR014755">
    <property type="entry name" value="Cu-Rt/internalin_Ig-like"/>
</dbReference>
<evidence type="ECO:0000256" key="7">
    <source>
        <dbReference type="ARBA" id="ARBA00023008"/>
    </source>
</evidence>
<keyword evidence="8 9" id="KW-0472">Membrane</keyword>
<keyword evidence="6 9" id="KW-1133">Transmembrane helix</keyword>
<feature type="transmembrane region" description="Helical" evidence="9">
    <location>
        <begin position="401"/>
        <end position="419"/>
    </location>
</feature>
<organism evidence="12 13">
    <name type="scientific">Paenibacillus spongiae</name>
    <dbReference type="NCBI Taxonomy" id="2909671"/>
    <lineage>
        <taxon>Bacteria</taxon>
        <taxon>Bacillati</taxon>
        <taxon>Bacillota</taxon>
        <taxon>Bacilli</taxon>
        <taxon>Bacillales</taxon>
        <taxon>Paenibacillaceae</taxon>
        <taxon>Paenibacillus</taxon>
    </lineage>
</organism>
<feature type="domain" description="CopC" evidence="10">
    <location>
        <begin position="29"/>
        <end position="123"/>
    </location>
</feature>
<dbReference type="InterPro" id="IPR008457">
    <property type="entry name" value="Cu-R_CopD_dom"/>
</dbReference>
<dbReference type="InterPro" id="IPR014756">
    <property type="entry name" value="Ig_E-set"/>
</dbReference>
<evidence type="ECO:0000256" key="4">
    <source>
        <dbReference type="ARBA" id="ARBA00022723"/>
    </source>
</evidence>